<comment type="caution">
    <text evidence="1">The sequence shown here is derived from an EMBL/GenBank/DDBJ whole genome shotgun (WGS) entry which is preliminary data.</text>
</comment>
<feature type="non-terminal residue" evidence="1">
    <location>
        <position position="1"/>
    </location>
</feature>
<keyword evidence="2" id="KW-1185">Reference proteome</keyword>
<protein>
    <submittedName>
        <fullName evidence="1">Uncharacterized protein</fullName>
    </submittedName>
</protein>
<sequence length="160" mass="18142">KEEVRLSDGQLITIDRTAKGHIQRELSGPMGWEPSEETLRLSGISGAKAPPTWRSNLVPIVLDYDAATLTWIVVATYAYCGAWYKMGKPQPPYVEYVSTDGGEWRVIPLDPGRIDQLANLLANVRHIGEPALVREADKAERRRRDSDWFKAIMKTRKKYC</sequence>
<name>A0ABS3B978_9XANT</name>
<accession>A0ABS3B978</accession>
<dbReference type="RefSeq" id="WP_206231194.1">
    <property type="nucleotide sequence ID" value="NZ_JAFIWB010000046.1"/>
</dbReference>
<dbReference type="Proteomes" id="UP000695802">
    <property type="component" value="Unassembled WGS sequence"/>
</dbReference>
<gene>
    <name evidence="1" type="ORF">JR064_22440</name>
</gene>
<reference evidence="1 2" key="1">
    <citation type="submission" date="2021-02" db="EMBL/GenBank/DDBJ databases">
        <title>Taxonomically Unique Crown Gall-Associated Xanthomonas Stains Have Deficiency in Virulence Repertories.</title>
        <authorList>
            <person name="Mafakheri H."/>
            <person name="Taghavi S.M."/>
            <person name="Dimkic I."/>
            <person name="Nemanja K."/>
            <person name="Osdaghi E."/>
        </authorList>
    </citation>
    <scope>NUCLEOTIDE SEQUENCE [LARGE SCALE GENOMIC DNA]</scope>
    <source>
        <strain evidence="1 2">FX4</strain>
    </source>
</reference>
<proteinExistence type="predicted"/>
<organism evidence="1 2">
    <name type="scientific">Xanthomonas bonasiae</name>
    <dbReference type="NCBI Taxonomy" id="2810351"/>
    <lineage>
        <taxon>Bacteria</taxon>
        <taxon>Pseudomonadati</taxon>
        <taxon>Pseudomonadota</taxon>
        <taxon>Gammaproteobacteria</taxon>
        <taxon>Lysobacterales</taxon>
        <taxon>Lysobacteraceae</taxon>
        <taxon>Xanthomonas</taxon>
    </lineage>
</organism>
<evidence type="ECO:0000313" key="1">
    <source>
        <dbReference type="EMBL" id="MBN6104913.1"/>
    </source>
</evidence>
<dbReference type="EMBL" id="JAFIWB010000046">
    <property type="protein sequence ID" value="MBN6104913.1"/>
    <property type="molecule type" value="Genomic_DNA"/>
</dbReference>
<evidence type="ECO:0000313" key="2">
    <source>
        <dbReference type="Proteomes" id="UP000695802"/>
    </source>
</evidence>